<feature type="coiled-coil region" evidence="1">
    <location>
        <begin position="703"/>
        <end position="761"/>
    </location>
</feature>
<organism evidence="3">
    <name type="scientific">Cryptosporidium hominis</name>
    <dbReference type="NCBI Taxonomy" id="237895"/>
    <lineage>
        <taxon>Eukaryota</taxon>
        <taxon>Sar</taxon>
        <taxon>Alveolata</taxon>
        <taxon>Apicomplexa</taxon>
        <taxon>Conoidasida</taxon>
        <taxon>Coccidia</taxon>
        <taxon>Eucoccidiorida</taxon>
        <taxon>Eimeriorina</taxon>
        <taxon>Cryptosporidiidae</taxon>
        <taxon>Cryptosporidium</taxon>
    </lineage>
</organism>
<dbReference type="VEuPathDB" id="CryptoDB:ChTU502y2012_386g0085"/>
<feature type="coiled-coil region" evidence="1">
    <location>
        <begin position="1052"/>
        <end position="1112"/>
    </location>
</feature>
<reference evidence="3" key="1">
    <citation type="submission" date="2015-08" db="EMBL/GenBank/DDBJ databases">
        <authorList>
            <person name="Babu N.S."/>
            <person name="Beckwith C.J."/>
            <person name="Beseler K.G."/>
            <person name="Brison A."/>
            <person name="Carone J.V."/>
            <person name="Caskin T.P."/>
            <person name="Diamond M."/>
            <person name="Durham M.E."/>
            <person name="Foxe J.M."/>
            <person name="Go M."/>
            <person name="Henderson B.A."/>
            <person name="Jones I.B."/>
            <person name="McGettigan J.A."/>
            <person name="Micheletti S.J."/>
            <person name="Nasrallah M.E."/>
            <person name="Ortiz D."/>
            <person name="Piller C.R."/>
            <person name="Privatt S.R."/>
            <person name="Schneider S.L."/>
            <person name="Sharp S."/>
            <person name="Smith T.C."/>
            <person name="Stanton J.D."/>
            <person name="Ullery H.E."/>
            <person name="Wilson R.J."/>
            <person name="Serrano M.G."/>
            <person name="Buck G."/>
            <person name="Lee V."/>
            <person name="Wang Y."/>
            <person name="Carvalho R."/>
            <person name="Voegtly L."/>
            <person name="Shi R."/>
            <person name="Duckworth R."/>
            <person name="Johnson A."/>
            <person name="Loviza R."/>
            <person name="Walstead R."/>
            <person name="Shah Z."/>
            <person name="Kiflezghi M."/>
            <person name="Wade K."/>
            <person name="Ball S.L."/>
            <person name="Bradley K.W."/>
            <person name="Asai D.J."/>
            <person name="Bowman C.A."/>
            <person name="Russell D.A."/>
            <person name="Pope W.H."/>
            <person name="Jacobs-Sera D."/>
            <person name="Hendrix R.W."/>
            <person name="Hatfull G.F."/>
        </authorList>
    </citation>
    <scope>NUCLEOTIDE SEQUENCE [LARGE SCALE GENOMIC DNA]</scope>
</reference>
<dbReference type="VEuPathDB" id="CryptoDB:Chro.50240"/>
<proteinExistence type="predicted"/>
<keyword evidence="2" id="KW-0732">Signal</keyword>
<dbReference type="VEuPathDB" id="CryptoDB:GY17_00003590"/>
<sequence length="1602" mass="187401">MKITFLVLFFGCVFVSVYSGEEKTFDNTKTQWDFILSAIKSCLNIKCKNLPNEVPGGFYSHGETKFVPETNEKIRIMTENCVGALSSLLELHLPRNQRKYSFKFSDINGVDKTLKSFCSDTASKYFNFSGFIQSIKTENPIGTKRMSGRGADRSLLNSSEDSFSKCEGINNQIPLQKKKIFFQGKTTKEKKCSADQLGFSKTPSELTTEGLEYSASEYEQFESESTPISKYKTPKVLTTILKSVLDENKEDLPALEITISQLPKQVQNRVLTFFRSKDVDGIVEILNKLPRQIVESFINSIELEKKQIKFQLGSNSEQLEYSIPLFEDEWRAIIDFMSDPSSPIQYEKKTNPYEQIKIPKEFKYSNGILKKFIQYCRRGIRSLAYERYISEDGVTYYSYNENNLNGILIAGNDSDHRKEQVEAFCYMVFEKLYGKKEKEMMNKRHLKALEIKKSWEDGGVKGAVIDQLLKGFSDEINDERLQWLFLVESASIPNPLVYSTELPKHTIPISFTSKPTDAATEITGKIRSFVYNCRSALMTLGVEKFPGTKSPLNKVHLGVDKVQGLIKFCKSVAHRYMGRLVEWFNIIQASLDDDIIKLIDMKNPEFRCPDYYEYEDESKLADNCSKTILMMINENKKAEENRRAKVWKGLKINSQPNNVNHQIRLFCNSVANERPEIRIASVDELSEQGIGGELSSVEEIQGYKKEQQALEIVEERLKTIESKQIEEKANSAYKLDKWNQLQDYMVENRRIREKLDKYSRRQFQKLFEIEDAQKDLLLSLLSEDIINEKKRENIRDLIDKYSSDLLSMRTEWADLLFQISNNNRKITEAEIEIMNFVHQALDYIAISHRIELVNSSTMANMIHWEETLIEKERAYINSKMLEYSSRLDSDQKIQKLKDIHYKRRQLFEKNLYRILPRKLWNRIHSLAAKGLHPLILTKISEKELKERKSLIVKLHEEKNNIIAKYDSEGQKLARQLIVIEKVVDKRLADLNEMWDSTYSIEYSIQWELRIKDMQDTYLYLNNEYNKNAEFIARQQLRQSQLQIGNPQYQQLLSETNQSIEIATDEMKNLLKLMNDLRQKRNELDTLVESDLSRNYAEKINTLRRNSKLLEDNISNDISILQKKNEISQLQLNRDIKYFEITNMRSALSERQKKSEGLIEANMWLNTKNEQLFSDYESKLNDDLSSLTYSFEKPEKHGTYLASEEIPNEALSELNKYKEQLKISLFNVMFYNENISDNDMQHISQFESMDSNILAYKEIFESEGEIDDGTLYGELSTLEWNIIQSRWELLKMKHFYIEKKEKILMECAEMRNSLDELMLQKYGMIPITKSKNVPNKASILAMKGIGINLSDELGVSDENNNLSYDSKVLKLVQKRLEDANSVFEQELSNRLSILDEKIREGRIRLHEAAREVVSNWELQQSTASFRFASPQNKDRMREAFVRERDKVTKDEIKKTIPLKLEKHILLQQQKDRALQFKRDIDWIHTPGRVASQLMKFEQKIRIFQKKRHDHYERTLRFLTFQAEQVDRIKQIDEELNADETNSSRSNGLGIPQINIQELRRERDKLESDLAQKRREYQLQLSSFQNERDALYDVSKNLKDEENS</sequence>
<evidence type="ECO:0000256" key="2">
    <source>
        <dbReference type="SAM" id="SignalP"/>
    </source>
</evidence>
<gene>
    <name evidence="3" type="ORF">CHUDEA5_1440</name>
</gene>
<name>A0A0S4THP1_CRYHO</name>
<protein>
    <submittedName>
        <fullName evidence="3">Uncharacterized protein</fullName>
    </submittedName>
</protein>
<keyword evidence="1" id="KW-0175">Coiled coil</keyword>
<feature type="chain" id="PRO_5006627892" evidence="2">
    <location>
        <begin position="20"/>
        <end position="1602"/>
    </location>
</feature>
<evidence type="ECO:0000256" key="1">
    <source>
        <dbReference type="SAM" id="Coils"/>
    </source>
</evidence>
<dbReference type="EMBL" id="LN877951">
    <property type="protein sequence ID" value="CUV06131.1"/>
    <property type="molecule type" value="Genomic_DNA"/>
</dbReference>
<accession>A0A0S4THP1</accession>
<dbReference type="Proteomes" id="UP000199752">
    <property type="component" value="Chromosome 5"/>
</dbReference>
<feature type="signal peptide" evidence="2">
    <location>
        <begin position="1"/>
        <end position="19"/>
    </location>
</feature>
<dbReference type="VEuPathDB" id="CryptoDB:CHUDEA5_1440"/>
<evidence type="ECO:0000313" key="3">
    <source>
        <dbReference type="EMBL" id="CUV06131.1"/>
    </source>
</evidence>